<dbReference type="InterPro" id="IPR024072">
    <property type="entry name" value="DHFR-like_dom_sf"/>
</dbReference>
<dbReference type="PANTHER" id="PTHR38011:SF11">
    <property type="entry name" value="2,5-DIAMINO-6-RIBOSYLAMINO-4(3H)-PYRIMIDINONE 5'-PHOSPHATE REDUCTASE"/>
    <property type="match status" value="1"/>
</dbReference>
<dbReference type="OrthoDB" id="195113at2"/>
<feature type="domain" description="Bacterial bifunctional deaminase-reductase C-terminal" evidence="1">
    <location>
        <begin position="4"/>
        <end position="163"/>
    </location>
</feature>
<dbReference type="RefSeq" id="WP_069664842.1">
    <property type="nucleotide sequence ID" value="NZ_JBHUJJ010000001.1"/>
</dbReference>
<proteinExistence type="predicted"/>
<comment type="caution">
    <text evidence="2">The sequence shown here is derived from an EMBL/GenBank/DDBJ whole genome shotgun (WGS) entry which is preliminary data.</text>
</comment>
<dbReference type="InterPro" id="IPR050765">
    <property type="entry name" value="Riboflavin_Biosynth_HTPR"/>
</dbReference>
<keyword evidence="3" id="KW-1185">Reference proteome</keyword>
<dbReference type="PANTHER" id="PTHR38011">
    <property type="entry name" value="DIHYDROFOLATE REDUCTASE FAMILY PROTEIN (AFU_ORTHOLOGUE AFUA_8G06820)"/>
    <property type="match status" value="1"/>
</dbReference>
<evidence type="ECO:0000259" key="1">
    <source>
        <dbReference type="Pfam" id="PF01872"/>
    </source>
</evidence>
<accession>A0A1E5G8Y2</accession>
<sequence>MSREIILYIAVSLDGFIAELDGSIDFLGGGEELLEDETSYQELMEKIDTVVMGRTTYDQVINELLPDQYPYEDKQSYIITSHVETDSENLIFTSQNPVELIRGLKEEKGEAIWIVGGGSIIAPLVEANLIDTYIITTIPTILGKGIPLFNELEGPVKLTVADVYVKNNMVYTTYSK</sequence>
<organism evidence="2 3">
    <name type="scientific">Enterococcus termitis</name>
    <dbReference type="NCBI Taxonomy" id="332950"/>
    <lineage>
        <taxon>Bacteria</taxon>
        <taxon>Bacillati</taxon>
        <taxon>Bacillota</taxon>
        <taxon>Bacilli</taxon>
        <taxon>Lactobacillales</taxon>
        <taxon>Enterococcaceae</taxon>
        <taxon>Enterococcus</taxon>
    </lineage>
</organism>
<evidence type="ECO:0000313" key="2">
    <source>
        <dbReference type="EMBL" id="OEG09152.1"/>
    </source>
</evidence>
<dbReference type="InterPro" id="IPR002734">
    <property type="entry name" value="RibDG_C"/>
</dbReference>
<protein>
    <submittedName>
        <fullName evidence="2">Riboflavin biosynthesis protein RibD</fullName>
    </submittedName>
</protein>
<name>A0A1E5G8Y2_9ENTE</name>
<dbReference type="Proteomes" id="UP000095094">
    <property type="component" value="Unassembled WGS sequence"/>
</dbReference>
<dbReference type="GO" id="GO:0008703">
    <property type="term" value="F:5-amino-6-(5-phosphoribosylamino)uracil reductase activity"/>
    <property type="evidence" value="ECO:0007669"/>
    <property type="project" value="InterPro"/>
</dbReference>
<reference evidence="3" key="1">
    <citation type="submission" date="2016-09" db="EMBL/GenBank/DDBJ databases">
        <authorList>
            <person name="Gulvik C.A."/>
        </authorList>
    </citation>
    <scope>NUCLEOTIDE SEQUENCE [LARGE SCALE GENOMIC DNA]</scope>
    <source>
        <strain evidence="3">LMG 8895</strain>
    </source>
</reference>
<dbReference type="AlphaFoldDB" id="A0A1E5G8Y2"/>
<dbReference type="Gene3D" id="3.40.430.10">
    <property type="entry name" value="Dihydrofolate Reductase, subunit A"/>
    <property type="match status" value="1"/>
</dbReference>
<gene>
    <name evidence="2" type="ORF">BCR25_11315</name>
</gene>
<dbReference type="GO" id="GO:0009231">
    <property type="term" value="P:riboflavin biosynthetic process"/>
    <property type="evidence" value="ECO:0007669"/>
    <property type="project" value="InterPro"/>
</dbReference>
<dbReference type="SUPFAM" id="SSF53597">
    <property type="entry name" value="Dihydrofolate reductase-like"/>
    <property type="match status" value="1"/>
</dbReference>
<evidence type="ECO:0000313" key="3">
    <source>
        <dbReference type="Proteomes" id="UP000095094"/>
    </source>
</evidence>
<dbReference type="Pfam" id="PF01872">
    <property type="entry name" value="RibD_C"/>
    <property type="match status" value="1"/>
</dbReference>
<dbReference type="EMBL" id="MIJY01000045">
    <property type="protein sequence ID" value="OEG09152.1"/>
    <property type="molecule type" value="Genomic_DNA"/>
</dbReference>